<dbReference type="PROSITE" id="PS50060">
    <property type="entry name" value="MAM_2"/>
    <property type="match status" value="3"/>
</dbReference>
<keyword evidence="3" id="KW-0472">Membrane</keyword>
<dbReference type="PRINTS" id="PR00020">
    <property type="entry name" value="MAMDOMAIN"/>
</dbReference>
<comment type="caution">
    <text evidence="7">The sequence shown here is derived from an EMBL/GenBank/DDBJ whole genome shotgun (WGS) entry which is preliminary data.</text>
</comment>
<dbReference type="PROSITE" id="PS50026">
    <property type="entry name" value="EGF_3"/>
    <property type="match status" value="1"/>
</dbReference>
<feature type="domain" description="MAM" evidence="6">
    <location>
        <begin position="220"/>
        <end position="396"/>
    </location>
</feature>
<feature type="chain" id="PRO_5036442885" evidence="4">
    <location>
        <begin position="23"/>
        <end position="706"/>
    </location>
</feature>
<dbReference type="PROSITE" id="PS01186">
    <property type="entry name" value="EGF_2"/>
    <property type="match status" value="1"/>
</dbReference>
<feature type="disulfide bond" evidence="2">
    <location>
        <begin position="656"/>
        <end position="665"/>
    </location>
</feature>
<name>A0A8X6UJG9_NEPPI</name>
<keyword evidence="3" id="KW-0812">Transmembrane</keyword>
<dbReference type="SUPFAM" id="SSF57196">
    <property type="entry name" value="EGF/Laminin"/>
    <property type="match status" value="1"/>
</dbReference>
<accession>A0A8X6UJG9</accession>
<evidence type="ECO:0000256" key="3">
    <source>
        <dbReference type="SAM" id="Phobius"/>
    </source>
</evidence>
<dbReference type="InterPro" id="IPR013320">
    <property type="entry name" value="ConA-like_dom_sf"/>
</dbReference>
<protein>
    <submittedName>
        <fullName evidence="7">MAM and LDL-receptor class A domain-containing protein 1</fullName>
    </submittedName>
</protein>
<evidence type="ECO:0000256" key="2">
    <source>
        <dbReference type="PROSITE-ProRule" id="PRU00076"/>
    </source>
</evidence>
<dbReference type="OrthoDB" id="6107927at2759"/>
<organism evidence="7 8">
    <name type="scientific">Nephila pilipes</name>
    <name type="common">Giant wood spider</name>
    <name type="synonym">Nephila maculata</name>
    <dbReference type="NCBI Taxonomy" id="299642"/>
    <lineage>
        <taxon>Eukaryota</taxon>
        <taxon>Metazoa</taxon>
        <taxon>Ecdysozoa</taxon>
        <taxon>Arthropoda</taxon>
        <taxon>Chelicerata</taxon>
        <taxon>Arachnida</taxon>
        <taxon>Araneae</taxon>
        <taxon>Araneomorphae</taxon>
        <taxon>Entelegynae</taxon>
        <taxon>Araneoidea</taxon>
        <taxon>Nephilidae</taxon>
        <taxon>Nephila</taxon>
    </lineage>
</organism>
<dbReference type="PANTHER" id="PTHR23282">
    <property type="entry name" value="APICAL ENDOSOMAL GLYCOPROTEIN PRECURSOR"/>
    <property type="match status" value="1"/>
</dbReference>
<keyword evidence="2" id="KW-0245">EGF-like domain</keyword>
<feature type="domain" description="MAM" evidence="6">
    <location>
        <begin position="51"/>
        <end position="215"/>
    </location>
</feature>
<feature type="disulfide bond" evidence="2">
    <location>
        <begin position="635"/>
        <end position="645"/>
    </location>
</feature>
<dbReference type="Proteomes" id="UP000887013">
    <property type="component" value="Unassembled WGS sequence"/>
</dbReference>
<keyword evidence="1 2" id="KW-1015">Disulfide bond</keyword>
<keyword evidence="3" id="KW-1133">Transmembrane helix</keyword>
<keyword evidence="8" id="KW-1185">Reference proteome</keyword>
<evidence type="ECO:0000256" key="4">
    <source>
        <dbReference type="SAM" id="SignalP"/>
    </source>
</evidence>
<dbReference type="EMBL" id="BMAW01126407">
    <property type="protein sequence ID" value="GFU16629.1"/>
    <property type="molecule type" value="Genomic_DNA"/>
</dbReference>
<dbReference type="PANTHER" id="PTHR23282:SF101">
    <property type="entry name" value="MAM DOMAIN-CONTAINING PROTEIN"/>
    <property type="match status" value="1"/>
</dbReference>
<gene>
    <name evidence="7" type="ORF">NPIL_584551</name>
</gene>
<dbReference type="SUPFAM" id="SSF49899">
    <property type="entry name" value="Concanavalin A-like lectins/glucanases"/>
    <property type="match status" value="3"/>
</dbReference>
<dbReference type="InterPro" id="IPR000742">
    <property type="entry name" value="EGF"/>
</dbReference>
<feature type="domain" description="EGF-like" evidence="5">
    <location>
        <begin position="631"/>
        <end position="666"/>
    </location>
</feature>
<evidence type="ECO:0000259" key="5">
    <source>
        <dbReference type="PROSITE" id="PS50026"/>
    </source>
</evidence>
<evidence type="ECO:0000313" key="7">
    <source>
        <dbReference type="EMBL" id="GFU16629.1"/>
    </source>
</evidence>
<evidence type="ECO:0000256" key="1">
    <source>
        <dbReference type="ARBA" id="ARBA00023157"/>
    </source>
</evidence>
<dbReference type="InterPro" id="IPR000998">
    <property type="entry name" value="MAM_dom"/>
</dbReference>
<dbReference type="Gene3D" id="2.60.120.200">
    <property type="match status" value="3"/>
</dbReference>
<dbReference type="CDD" id="cd06263">
    <property type="entry name" value="MAM"/>
    <property type="match status" value="2"/>
</dbReference>
<feature type="signal peptide" evidence="4">
    <location>
        <begin position="1"/>
        <end position="22"/>
    </location>
</feature>
<dbReference type="AlphaFoldDB" id="A0A8X6UJG9"/>
<evidence type="ECO:0000313" key="8">
    <source>
        <dbReference type="Proteomes" id="UP000887013"/>
    </source>
</evidence>
<dbReference type="Pfam" id="PF00629">
    <property type="entry name" value="MAM"/>
    <property type="match status" value="3"/>
</dbReference>
<dbReference type="SMART" id="SM00181">
    <property type="entry name" value="EGF"/>
    <property type="match status" value="1"/>
</dbReference>
<dbReference type="CDD" id="cd00054">
    <property type="entry name" value="EGF_CA"/>
    <property type="match status" value="1"/>
</dbReference>
<proteinExistence type="predicted"/>
<dbReference type="InterPro" id="IPR051560">
    <property type="entry name" value="MAM_domain-containing"/>
</dbReference>
<comment type="caution">
    <text evidence="2">Lacks conserved residue(s) required for the propagation of feature annotation.</text>
</comment>
<reference evidence="7" key="1">
    <citation type="submission" date="2020-08" db="EMBL/GenBank/DDBJ databases">
        <title>Multicomponent nature underlies the extraordinary mechanical properties of spider dragline silk.</title>
        <authorList>
            <person name="Kono N."/>
            <person name="Nakamura H."/>
            <person name="Mori M."/>
            <person name="Yoshida Y."/>
            <person name="Ohtoshi R."/>
            <person name="Malay A.D."/>
            <person name="Moran D.A.P."/>
            <person name="Tomita M."/>
            <person name="Numata K."/>
            <person name="Arakawa K."/>
        </authorList>
    </citation>
    <scope>NUCLEOTIDE SEQUENCE</scope>
</reference>
<keyword evidence="4" id="KW-0732">Signal</keyword>
<feature type="domain" description="MAM" evidence="6">
    <location>
        <begin position="398"/>
        <end position="560"/>
    </location>
</feature>
<dbReference type="Gene3D" id="2.10.25.10">
    <property type="entry name" value="Laminin"/>
    <property type="match status" value="1"/>
</dbReference>
<feature type="transmembrane region" description="Helical" evidence="3">
    <location>
        <begin position="675"/>
        <end position="699"/>
    </location>
</feature>
<dbReference type="GO" id="GO:0016020">
    <property type="term" value="C:membrane"/>
    <property type="evidence" value="ECO:0007669"/>
    <property type="project" value="InterPro"/>
</dbReference>
<dbReference type="PROSITE" id="PS00022">
    <property type="entry name" value="EGF_1"/>
    <property type="match status" value="1"/>
</dbReference>
<evidence type="ECO:0000259" key="6">
    <source>
        <dbReference type="PROSITE" id="PS50060"/>
    </source>
</evidence>
<dbReference type="SMART" id="SM00137">
    <property type="entry name" value="MAM"/>
    <property type="match status" value="2"/>
</dbReference>
<sequence>MCLNKKIEILFIICSLSAVIIGEIRIRSNNEHLENSIGMNDHENSLQEKIYECDFQNGLCDFLQNSLKNVEDWKIGQGKLSSNEPGPSVDHTLGTANGRYLFVNTSAAKSSLVSLQTIPLKETHCVSFFYHKHGADTGELNVEIHDIMYPYGTKQYFSCDTTQGDRWIEARFVVKRTSGKEMEHYRVIFMTSQKSSFRKPGIIALDDIKLERCNIKDAMQLCSFEENNCGYEANSSPHKWKWKPFSPAGFYSSPVPEFDHTLGIKAGGFWYCKNNNSNNSSFQCILRSPTYDIPTKSINCLQFFFYLVVESSWWSWTSTKEASIQARIYYPDSNSLSTFLTTEALSTTNDKKWNYAEAKVNITSYYQFQFTAVLDRKKDSAVAIDDVKLIPGRCQGAGFCDFEEGTCSWKNGKKQYKWKRSSGSSILPEGIGPTFDNTVGTKSGYYIMFSSRNKPEGSEAVFESEIFPPEEEEFCLTFYYQMKGKYLGTLKVIKMDRSTFNSTLWLMRGNQTEFWKKGMAIIQPSVEEYQIVFQGVTGNGNNSFMAIDDISIRKGEKCEITPPEAKSLGEDFSTTNEPLNHTNDISITNELYNYTYDFNTTYEPANTTYDRYVSTPEPKTTADNFKRTTLKPDICDPRKCSHGKCEVTGMNYRCKCDEGYTGFHCDQIKKQTQSLWFIVLAVFNISILLLLIGIFYVVYHIRRSMG</sequence>